<proteinExistence type="predicted"/>
<feature type="domain" description="TadE-like" evidence="2">
    <location>
        <begin position="16"/>
        <end position="54"/>
    </location>
</feature>
<keyword evidence="1" id="KW-0472">Membrane</keyword>
<evidence type="ECO:0000259" key="2">
    <source>
        <dbReference type="Pfam" id="PF07811"/>
    </source>
</evidence>
<keyword evidence="1" id="KW-1133">Transmembrane helix</keyword>
<comment type="caution">
    <text evidence="3">The sequence shown here is derived from an EMBL/GenBank/DDBJ whole genome shotgun (WGS) entry which is preliminary data.</text>
</comment>
<keyword evidence="1" id="KW-0812">Transmembrane</keyword>
<keyword evidence="4" id="KW-1185">Reference proteome</keyword>
<sequence>MLHALLTSRFARDARGVSAVEFALVLPFMLILYLGGIEISQAVAINRKVTLVSRVVSDLVAQSSEDITVAELNAIFAAADAIMAPYPVENLGVTVSSVAIDGSQNGSVTWSRQRNSTERGAGEPITFPSPAMAVANTSLIMAEAKYRYVPTFGSAYIDPINLSETIYMRPRLVYEINAPQ</sequence>
<reference evidence="3" key="2">
    <citation type="submission" date="2020-09" db="EMBL/GenBank/DDBJ databases">
        <authorList>
            <person name="Sun Q."/>
            <person name="Sedlacek I."/>
        </authorList>
    </citation>
    <scope>NUCLEOTIDE SEQUENCE</scope>
    <source>
        <strain evidence="3">CCM 7684</strain>
    </source>
</reference>
<evidence type="ECO:0000313" key="3">
    <source>
        <dbReference type="EMBL" id="GGE33116.1"/>
    </source>
</evidence>
<dbReference type="InterPro" id="IPR012495">
    <property type="entry name" value="TadE-like_dom"/>
</dbReference>
<dbReference type="AlphaFoldDB" id="A0A8J2YD85"/>
<dbReference type="EMBL" id="BMCP01000001">
    <property type="protein sequence ID" value="GGE33116.1"/>
    <property type="molecule type" value="Genomic_DNA"/>
</dbReference>
<gene>
    <name evidence="3" type="ORF">GCM10007276_08000</name>
</gene>
<accession>A0A8J2YD85</accession>
<reference evidence="3" key="1">
    <citation type="journal article" date="2014" name="Int. J. Syst. Evol. Microbiol.">
        <title>Complete genome sequence of Corynebacterium casei LMG S-19264T (=DSM 44701T), isolated from a smear-ripened cheese.</title>
        <authorList>
            <consortium name="US DOE Joint Genome Institute (JGI-PGF)"/>
            <person name="Walter F."/>
            <person name="Albersmeier A."/>
            <person name="Kalinowski J."/>
            <person name="Ruckert C."/>
        </authorList>
    </citation>
    <scope>NUCLEOTIDE SEQUENCE</scope>
    <source>
        <strain evidence="3">CCM 7684</strain>
    </source>
</reference>
<evidence type="ECO:0000313" key="4">
    <source>
        <dbReference type="Proteomes" id="UP000602745"/>
    </source>
</evidence>
<dbReference type="Proteomes" id="UP000602745">
    <property type="component" value="Unassembled WGS sequence"/>
</dbReference>
<name>A0A8J2YD85_9RHOB</name>
<dbReference type="RefSeq" id="WP_188408393.1">
    <property type="nucleotide sequence ID" value="NZ_BMCP01000001.1"/>
</dbReference>
<evidence type="ECO:0000256" key="1">
    <source>
        <dbReference type="SAM" id="Phobius"/>
    </source>
</evidence>
<organism evidence="3 4">
    <name type="scientific">Agaricicola taiwanensis</name>
    <dbReference type="NCBI Taxonomy" id="591372"/>
    <lineage>
        <taxon>Bacteria</taxon>
        <taxon>Pseudomonadati</taxon>
        <taxon>Pseudomonadota</taxon>
        <taxon>Alphaproteobacteria</taxon>
        <taxon>Rhodobacterales</taxon>
        <taxon>Paracoccaceae</taxon>
        <taxon>Agaricicola</taxon>
    </lineage>
</organism>
<dbReference type="Pfam" id="PF07811">
    <property type="entry name" value="TadE"/>
    <property type="match status" value="1"/>
</dbReference>
<feature type="transmembrane region" description="Helical" evidence="1">
    <location>
        <begin position="20"/>
        <end position="39"/>
    </location>
</feature>
<protein>
    <recommendedName>
        <fullName evidence="2">TadE-like domain-containing protein</fullName>
    </recommendedName>
</protein>